<dbReference type="EMBL" id="QDKG01000003">
    <property type="protein sequence ID" value="PVH25454.1"/>
    <property type="molecule type" value="Genomic_DNA"/>
</dbReference>
<evidence type="ECO:0000256" key="1">
    <source>
        <dbReference type="ARBA" id="ARBA00022737"/>
    </source>
</evidence>
<keyword evidence="1" id="KW-0677">Repeat</keyword>
<dbReference type="InterPro" id="IPR036770">
    <property type="entry name" value="Ankyrin_rpt-contain_sf"/>
</dbReference>
<dbReference type="Pfam" id="PF00023">
    <property type="entry name" value="Ank"/>
    <property type="match status" value="1"/>
</dbReference>
<feature type="repeat" description="ANK" evidence="2">
    <location>
        <begin position="261"/>
        <end position="293"/>
    </location>
</feature>
<gene>
    <name evidence="4" type="ORF">DC487_11125</name>
</gene>
<feature type="signal peptide" evidence="3">
    <location>
        <begin position="1"/>
        <end position="20"/>
    </location>
</feature>
<dbReference type="SMART" id="SM00248">
    <property type="entry name" value="ANK"/>
    <property type="match status" value="8"/>
</dbReference>
<feature type="repeat" description="ANK" evidence="2">
    <location>
        <begin position="294"/>
        <end position="326"/>
    </location>
</feature>
<protein>
    <submittedName>
        <fullName evidence="4">Uncharacterized protein</fullName>
    </submittedName>
</protein>
<feature type="repeat" description="ANK" evidence="2">
    <location>
        <begin position="446"/>
        <end position="479"/>
    </location>
</feature>
<dbReference type="OrthoDB" id="2575953at2"/>
<dbReference type="PROSITE" id="PS50297">
    <property type="entry name" value="ANK_REP_REGION"/>
    <property type="match status" value="6"/>
</dbReference>
<dbReference type="Pfam" id="PF13857">
    <property type="entry name" value="Ank_5"/>
    <property type="match status" value="1"/>
</dbReference>
<accession>A0A2T8HJ38</accession>
<dbReference type="RefSeq" id="WP_116776038.1">
    <property type="nucleotide sequence ID" value="NZ_QDKG01000003.1"/>
</dbReference>
<dbReference type="AlphaFoldDB" id="A0A2T8HJ38"/>
<keyword evidence="2" id="KW-0040">ANK repeat</keyword>
<proteinExistence type="predicted"/>
<sequence length="505" mass="53559">MKTYQLALLLFGLGTGLASAQSQNVFLSRDFWGKNPNLTEVKSLTAAGNSPSESNAASFDVTTMAINSGASNDIIFYLLEQEGNPVDKKTHHSRHYLHWAAANGNKEVVDYLLQKGADVNYADSYGVPIAAYAAGGGNTNTAIYDALFAKGVDPKKTYADGATLMMLAAPSDDDLALVKYFESKGLSIKDKDAHGRTVADYATKSGKTDLIEKLIQRGSELTDNALFFASQGFRRGESNGLATYQFLVETKGLNPQAISHDGSTVLHGVVRGGNMEIINYFLAKGVSVSKANNDGTTALMLASAGQNAATVEALLNAGSEVNATNEKGESALTLAVSNGSPEIVKQLLAKGADVTLLNKDGYNLAYYWFNSYRGGAERGANREGAAPIGSSPFEEKLTLLKGKGVDVAAPQTDGSSLFHLAVAKENIALVEQASKLGANINAQDNDGVTALHKAALIAKDDKMLKALVALGADKSLKTEFDETAYDLAQENDFLSNNHVSTDFLK</sequence>
<keyword evidence="3" id="KW-0732">Signal</keyword>
<dbReference type="InterPro" id="IPR002110">
    <property type="entry name" value="Ankyrin_rpt"/>
</dbReference>
<feature type="chain" id="PRO_5015413405" evidence="3">
    <location>
        <begin position="21"/>
        <end position="505"/>
    </location>
</feature>
<feature type="repeat" description="ANK" evidence="2">
    <location>
        <begin position="327"/>
        <end position="359"/>
    </location>
</feature>
<organism evidence="4 5">
    <name type="scientific">Sphingobacterium corticibacter</name>
    <dbReference type="NCBI Taxonomy" id="2171749"/>
    <lineage>
        <taxon>Bacteria</taxon>
        <taxon>Pseudomonadati</taxon>
        <taxon>Bacteroidota</taxon>
        <taxon>Sphingobacteriia</taxon>
        <taxon>Sphingobacteriales</taxon>
        <taxon>Sphingobacteriaceae</taxon>
        <taxon>Sphingobacterium</taxon>
    </lineage>
</organism>
<comment type="caution">
    <text evidence="4">The sequence shown here is derived from an EMBL/GenBank/DDBJ whole genome shotgun (WGS) entry which is preliminary data.</text>
</comment>
<feature type="repeat" description="ANK" evidence="2">
    <location>
        <begin position="413"/>
        <end position="445"/>
    </location>
</feature>
<dbReference type="PROSITE" id="PS50088">
    <property type="entry name" value="ANK_REPEAT"/>
    <property type="match status" value="6"/>
</dbReference>
<dbReference type="PANTHER" id="PTHR24161">
    <property type="entry name" value="ANK_REP_REGION DOMAIN-CONTAINING PROTEIN-RELATED"/>
    <property type="match status" value="1"/>
</dbReference>
<dbReference type="Pfam" id="PF13637">
    <property type="entry name" value="Ank_4"/>
    <property type="match status" value="1"/>
</dbReference>
<reference evidence="4 5" key="1">
    <citation type="submission" date="2018-04" db="EMBL/GenBank/DDBJ databases">
        <title>Sphingobacterium cortibacter sp. nov.</title>
        <authorList>
            <person name="Li Y."/>
        </authorList>
    </citation>
    <scope>NUCLEOTIDE SEQUENCE [LARGE SCALE GENOMIC DNA]</scope>
    <source>
        <strain evidence="4 5">2c-3</strain>
    </source>
</reference>
<dbReference type="Pfam" id="PF12796">
    <property type="entry name" value="Ank_2"/>
    <property type="match status" value="1"/>
</dbReference>
<keyword evidence="5" id="KW-1185">Reference proteome</keyword>
<feature type="repeat" description="ANK" evidence="2">
    <location>
        <begin position="92"/>
        <end position="124"/>
    </location>
</feature>
<name>A0A2T8HJ38_9SPHI</name>
<evidence type="ECO:0000313" key="5">
    <source>
        <dbReference type="Proteomes" id="UP000245627"/>
    </source>
</evidence>
<dbReference type="Proteomes" id="UP000245627">
    <property type="component" value="Unassembled WGS sequence"/>
</dbReference>
<dbReference type="SUPFAM" id="SSF48403">
    <property type="entry name" value="Ankyrin repeat"/>
    <property type="match status" value="2"/>
</dbReference>
<dbReference type="Gene3D" id="1.25.40.20">
    <property type="entry name" value="Ankyrin repeat-containing domain"/>
    <property type="match status" value="3"/>
</dbReference>
<evidence type="ECO:0000313" key="4">
    <source>
        <dbReference type="EMBL" id="PVH25454.1"/>
    </source>
</evidence>
<evidence type="ECO:0000256" key="2">
    <source>
        <dbReference type="PROSITE-ProRule" id="PRU00023"/>
    </source>
</evidence>
<evidence type="ECO:0000256" key="3">
    <source>
        <dbReference type="SAM" id="SignalP"/>
    </source>
</evidence>
<dbReference type="PANTHER" id="PTHR24161:SF85">
    <property type="entry name" value="PALMITOYLTRANSFERASE HIP14"/>
    <property type="match status" value="1"/>
</dbReference>